<dbReference type="Proteomes" id="UP000266861">
    <property type="component" value="Unassembled WGS sequence"/>
</dbReference>
<dbReference type="FunFam" id="2.60.120.260:FF:000099">
    <property type="entry name" value="Uncharacterized protein, isoform C"/>
    <property type="match status" value="1"/>
</dbReference>
<feature type="compositionally biased region" description="Basic and acidic residues" evidence="11">
    <location>
        <begin position="134"/>
        <end position="146"/>
    </location>
</feature>
<dbReference type="Gene3D" id="2.60.120.260">
    <property type="entry name" value="Galactose-binding domain-like"/>
    <property type="match status" value="1"/>
</dbReference>
<feature type="transmembrane region" description="Helical" evidence="12">
    <location>
        <begin position="6"/>
        <end position="22"/>
    </location>
</feature>
<evidence type="ECO:0000256" key="12">
    <source>
        <dbReference type="SAM" id="Phobius"/>
    </source>
</evidence>
<evidence type="ECO:0000256" key="5">
    <source>
        <dbReference type="ARBA" id="ARBA00022989"/>
    </source>
</evidence>
<keyword evidence="5 12" id="KW-1133">Transmembrane helix</keyword>
<keyword evidence="3" id="KW-0732">Signal</keyword>
<evidence type="ECO:0000256" key="11">
    <source>
        <dbReference type="SAM" id="MobiDB-lite"/>
    </source>
</evidence>
<feature type="compositionally biased region" description="Low complexity" evidence="11">
    <location>
        <begin position="149"/>
        <end position="158"/>
    </location>
</feature>
<dbReference type="OrthoDB" id="266334at2759"/>
<dbReference type="PANTHER" id="PTHR12953">
    <property type="entry name" value="MEMBRANE PROTEIN CH1 RELATED"/>
    <property type="match status" value="1"/>
</dbReference>
<name>A0A397JIQ6_9GLOM</name>
<evidence type="ECO:0000256" key="9">
    <source>
        <dbReference type="ARBA" id="ARBA00064635"/>
    </source>
</evidence>
<evidence type="ECO:0000256" key="1">
    <source>
        <dbReference type="ARBA" id="ARBA00004115"/>
    </source>
</evidence>
<feature type="domain" description="SUN" evidence="13">
    <location>
        <begin position="189"/>
        <end position="352"/>
    </location>
</feature>
<comment type="caution">
    <text evidence="14">The sequence shown here is derived from an EMBL/GenBank/DDBJ whole genome shotgun (WGS) entry which is preliminary data.</text>
</comment>
<dbReference type="GO" id="GO:0034975">
    <property type="term" value="P:protein folding in endoplasmic reticulum"/>
    <property type="evidence" value="ECO:0007669"/>
    <property type="project" value="TreeGrafter"/>
</dbReference>
<reference evidence="14 15" key="1">
    <citation type="submission" date="2018-08" db="EMBL/GenBank/DDBJ databases">
        <title>Genome and evolution of the arbuscular mycorrhizal fungus Diversispora epigaea (formerly Glomus versiforme) and its bacterial endosymbionts.</title>
        <authorList>
            <person name="Sun X."/>
            <person name="Fei Z."/>
            <person name="Harrison M."/>
        </authorList>
    </citation>
    <scope>NUCLEOTIDE SEQUENCE [LARGE SCALE GENOMIC DNA]</scope>
    <source>
        <strain evidence="14 15">IT104</strain>
    </source>
</reference>
<evidence type="ECO:0000256" key="4">
    <source>
        <dbReference type="ARBA" id="ARBA00022824"/>
    </source>
</evidence>
<feature type="compositionally biased region" description="Basic and acidic residues" evidence="11">
    <location>
        <begin position="109"/>
        <end position="127"/>
    </location>
</feature>
<comment type="subunit">
    <text evidence="9">Interacts with EMP65.</text>
</comment>
<dbReference type="EMBL" id="PQFF01000077">
    <property type="protein sequence ID" value="RHZ84460.1"/>
    <property type="molecule type" value="Genomic_DNA"/>
</dbReference>
<evidence type="ECO:0000256" key="10">
    <source>
        <dbReference type="ARBA" id="ARBA00075366"/>
    </source>
</evidence>
<evidence type="ECO:0000256" key="6">
    <source>
        <dbReference type="ARBA" id="ARBA00023136"/>
    </source>
</evidence>
<dbReference type="InterPro" id="IPR045120">
    <property type="entry name" value="Suco/Slp1-like"/>
</dbReference>
<keyword evidence="15" id="KW-1185">Reference proteome</keyword>
<feature type="compositionally biased region" description="Low complexity" evidence="11">
    <location>
        <begin position="93"/>
        <end position="106"/>
    </location>
</feature>
<keyword evidence="7" id="KW-0325">Glycoprotein</keyword>
<keyword evidence="2 12" id="KW-0812">Transmembrane</keyword>
<accession>A0A397JIQ6</accession>
<organism evidence="14 15">
    <name type="scientific">Diversispora epigaea</name>
    <dbReference type="NCBI Taxonomy" id="1348612"/>
    <lineage>
        <taxon>Eukaryota</taxon>
        <taxon>Fungi</taxon>
        <taxon>Fungi incertae sedis</taxon>
        <taxon>Mucoromycota</taxon>
        <taxon>Glomeromycotina</taxon>
        <taxon>Glomeromycetes</taxon>
        <taxon>Diversisporales</taxon>
        <taxon>Diversisporaceae</taxon>
        <taxon>Diversispora</taxon>
    </lineage>
</organism>
<dbReference type="PANTHER" id="PTHR12953:SF0">
    <property type="entry name" value="SUN DOMAIN-CONTAINING OSSIFICATION FACTOR"/>
    <property type="match status" value="1"/>
</dbReference>
<evidence type="ECO:0000313" key="15">
    <source>
        <dbReference type="Proteomes" id="UP000266861"/>
    </source>
</evidence>
<dbReference type="AlphaFoldDB" id="A0A397JIQ6"/>
<dbReference type="Pfam" id="PF07738">
    <property type="entry name" value="Sad1_UNC"/>
    <property type="match status" value="1"/>
</dbReference>
<sequence>MWWWQGVWYFMIIFISIFLSPTRTMNNLKINHGNECRASQTKLWQSVPTPSTSVTVTNHTIPKMTCVKDMTKKLRSSSGSDNSDDSSSICYSSSCNSNSGSLSTKNNKGKKDNKNIKNIKNNKDNKDNYYGIKSNDKLSFDERKTQDISSNSNSNSNSDAKSRQKKRPNTSSNNAIESLDGEDIGAVFENSDSPGLISEYEIPDISQLKERFNFASFDCGASVLKANKEAKGTSAILSESKDTYVLNQCSATKFVIVELCEDILIEYVAIANFEFFSSTLKDFRISISDWYPPKNGWTVLGQYKAKNLREIQVFKVLNPLMFARYLRIDFLSHYGHQHYCPVSLLRVHGTNEYEKWKKEQAEINTHHNVQQVNEGNGQVKEIEDVQQQYKSHIQNTHNNVAKKIVKPDDIPIIKEHLFENDNYINGYEQQQNTEINNVKKISIPTTSSSINDNSMMTRLSCPVKRIRYKIQYETCPMKCPFYEIPKNIYPFRSILSPEICLIDQCLIDPIEFQIIPTIKMTNTRKKRKSRKHSKNKKIKTKPIITNTPSTNQLPPSVSLPPQQIPNTQQQQPPSFIHTVPNGVRTQESIFKTIMKRLSLLESNSNLSKKYIEEQSKMLNDIILMIELSKQHQYLTITNQFNETLDKLKTNYESMLATSLINLNKNQIQLDEELKDLYSKVHILINEVIFAKWLGLISILLLTVYVVISQNWFNLKSSLRTLHYARIIESRFMKQKEKNIQNIHKFGFNESNKIPETVEQIRFPIFRSKHNLKNSRNLLIRPIRH</sequence>
<keyword evidence="6 12" id="KW-0472">Membrane</keyword>
<feature type="compositionally biased region" description="Basic residues" evidence="11">
    <location>
        <begin position="523"/>
        <end position="540"/>
    </location>
</feature>
<evidence type="ECO:0000256" key="7">
    <source>
        <dbReference type="ARBA" id="ARBA00023180"/>
    </source>
</evidence>
<evidence type="ECO:0000259" key="13">
    <source>
        <dbReference type="PROSITE" id="PS51469"/>
    </source>
</evidence>
<dbReference type="InterPro" id="IPR012919">
    <property type="entry name" value="SUN_dom"/>
</dbReference>
<feature type="transmembrane region" description="Helical" evidence="12">
    <location>
        <begin position="688"/>
        <end position="707"/>
    </location>
</feature>
<comment type="similarity">
    <text evidence="8">Belongs to the SLP1 family.</text>
</comment>
<gene>
    <name evidence="14" type="ORF">Glove_81g77</name>
</gene>
<dbReference type="GO" id="GO:0005789">
    <property type="term" value="C:endoplasmic reticulum membrane"/>
    <property type="evidence" value="ECO:0007669"/>
    <property type="project" value="UniProtKB-SubCell"/>
</dbReference>
<evidence type="ECO:0000313" key="14">
    <source>
        <dbReference type="EMBL" id="RHZ84460.1"/>
    </source>
</evidence>
<dbReference type="STRING" id="1348612.A0A397JIQ6"/>
<evidence type="ECO:0000256" key="8">
    <source>
        <dbReference type="ARBA" id="ARBA00061226"/>
    </source>
</evidence>
<dbReference type="SUPFAM" id="SSF49785">
    <property type="entry name" value="Galactose-binding domain-like"/>
    <property type="match status" value="1"/>
</dbReference>
<evidence type="ECO:0000256" key="3">
    <source>
        <dbReference type="ARBA" id="ARBA00022729"/>
    </source>
</evidence>
<keyword evidence="4" id="KW-0256">Endoplasmic reticulum</keyword>
<comment type="subcellular location">
    <subcellularLocation>
        <location evidence="1">Endoplasmic reticulum membrane</location>
        <topology evidence="1">Single-pass type I membrane protein</topology>
    </subcellularLocation>
</comment>
<feature type="compositionally biased region" description="Low complexity" evidence="11">
    <location>
        <begin position="541"/>
        <end position="573"/>
    </location>
</feature>
<evidence type="ECO:0000256" key="2">
    <source>
        <dbReference type="ARBA" id="ARBA00022692"/>
    </source>
</evidence>
<dbReference type="InterPro" id="IPR008979">
    <property type="entry name" value="Galactose-bd-like_sf"/>
</dbReference>
<feature type="region of interest" description="Disordered" evidence="11">
    <location>
        <begin position="523"/>
        <end position="573"/>
    </location>
</feature>
<dbReference type="PROSITE" id="PS51469">
    <property type="entry name" value="SUN"/>
    <property type="match status" value="1"/>
</dbReference>
<proteinExistence type="inferred from homology"/>
<feature type="region of interest" description="Disordered" evidence="11">
    <location>
        <begin position="93"/>
        <end position="177"/>
    </location>
</feature>
<protein>
    <recommendedName>
        <fullName evidence="10">SUN-like protein 1</fullName>
    </recommendedName>
</protein>